<gene>
    <name evidence="1" type="ORF">AXF15_06635</name>
</gene>
<dbReference type="RefSeq" id="WP_066605042.1">
    <property type="nucleotide sequence ID" value="NZ_CP014230.1"/>
</dbReference>
<keyword evidence="2" id="KW-1185">Reference proteome</keyword>
<accession>A0A109W5Z1</accession>
<evidence type="ECO:0000313" key="2">
    <source>
        <dbReference type="Proteomes" id="UP000063964"/>
    </source>
</evidence>
<sequence length="138" mass="16041">MTVNPFLVKNVMRTYDQHQDAGRRIARFKKYMDRMGQGDSITISQEAKRRQMVEKVAREIVDNLIGSDSTNPVVRDIRRQMREEFGQELVFRYPSDGDGLKVLKKSGSGVAELTNGEKNEFMQRLWEVTLKRVNETML</sequence>
<dbReference type="KEGG" id="doa:AXF15_06635"/>
<name>A0A109W5Z1_9BACT</name>
<protein>
    <submittedName>
        <fullName evidence="1">Uncharacterized protein</fullName>
    </submittedName>
</protein>
<organism evidence="1 2">
    <name type="scientific">Desulfomicrobium orale DSM 12838</name>
    <dbReference type="NCBI Taxonomy" id="888061"/>
    <lineage>
        <taxon>Bacteria</taxon>
        <taxon>Pseudomonadati</taxon>
        <taxon>Thermodesulfobacteriota</taxon>
        <taxon>Desulfovibrionia</taxon>
        <taxon>Desulfovibrionales</taxon>
        <taxon>Desulfomicrobiaceae</taxon>
        <taxon>Desulfomicrobium</taxon>
    </lineage>
</organism>
<reference evidence="2" key="1">
    <citation type="submission" date="2016-02" db="EMBL/GenBank/DDBJ databases">
        <authorList>
            <person name="Holder M.E."/>
            <person name="Ajami N.J."/>
            <person name="Petrosino J.F."/>
        </authorList>
    </citation>
    <scope>NUCLEOTIDE SEQUENCE [LARGE SCALE GENOMIC DNA]</scope>
    <source>
        <strain evidence="2">DSM 12838</strain>
    </source>
</reference>
<dbReference type="EMBL" id="CP014230">
    <property type="protein sequence ID" value="AMD92810.1"/>
    <property type="molecule type" value="Genomic_DNA"/>
</dbReference>
<dbReference type="InterPro" id="IPR049840">
    <property type="entry name" value="DVU0524-like"/>
</dbReference>
<evidence type="ECO:0000313" key="1">
    <source>
        <dbReference type="EMBL" id="AMD92810.1"/>
    </source>
</evidence>
<dbReference type="STRING" id="888061.AXF15_06635"/>
<proteinExistence type="predicted"/>
<dbReference type="Proteomes" id="UP000063964">
    <property type="component" value="Chromosome"/>
</dbReference>
<dbReference type="AlphaFoldDB" id="A0A109W5Z1"/>
<dbReference type="OrthoDB" id="5471208at2"/>
<dbReference type="NCBIfam" id="NF041863">
    <property type="entry name" value="DVU0524_fam"/>
    <property type="match status" value="1"/>
</dbReference>